<comment type="similarity">
    <text evidence="11">Belongs to the PRA-CH family.</text>
</comment>
<comment type="similarity">
    <text evidence="5">In the C-terminal section; belongs to the PRA-PH family.</text>
</comment>
<proteinExistence type="inferred from homology"/>
<evidence type="ECO:0000256" key="2">
    <source>
        <dbReference type="ARBA" id="ARBA00001460"/>
    </source>
</evidence>
<evidence type="ECO:0000256" key="11">
    <source>
        <dbReference type="HAMAP-Rule" id="MF_01021"/>
    </source>
</evidence>
<dbReference type="GO" id="GO:0005737">
    <property type="term" value="C:cytoplasm"/>
    <property type="evidence" value="ECO:0007669"/>
    <property type="project" value="UniProtKB-SubCell"/>
</dbReference>
<evidence type="ECO:0000256" key="6">
    <source>
        <dbReference type="ARBA" id="ARBA00008299"/>
    </source>
</evidence>
<dbReference type="InterPro" id="IPR026660">
    <property type="entry name" value="PRA-CH"/>
</dbReference>
<dbReference type="InterPro" id="IPR038019">
    <property type="entry name" value="PRib_AMP_CycHydrolase_sf"/>
</dbReference>
<dbReference type="PANTHER" id="PTHR42945:SF1">
    <property type="entry name" value="HISTIDINE BIOSYNTHESIS BIFUNCTIONAL PROTEIN HIS7"/>
    <property type="match status" value="1"/>
</dbReference>
<dbReference type="GO" id="GO:0000105">
    <property type="term" value="P:L-histidine biosynthetic process"/>
    <property type="evidence" value="ECO:0007669"/>
    <property type="project" value="UniProtKB-UniRule"/>
</dbReference>
<evidence type="ECO:0000256" key="3">
    <source>
        <dbReference type="ARBA" id="ARBA00005169"/>
    </source>
</evidence>
<feature type="domain" description="Phosphoribosyl-AMP cyclohydrolase" evidence="12">
    <location>
        <begin position="40"/>
        <end position="113"/>
    </location>
</feature>
<dbReference type="GO" id="GO:0000287">
    <property type="term" value="F:magnesium ion binding"/>
    <property type="evidence" value="ECO:0007669"/>
    <property type="project" value="UniProtKB-UniRule"/>
</dbReference>
<keyword evidence="7 11" id="KW-0963">Cytoplasm</keyword>
<dbReference type="FunFam" id="3.10.20.810:FF:000001">
    <property type="entry name" value="Histidine biosynthesis bifunctional protein HisIE"/>
    <property type="match status" value="1"/>
</dbReference>
<dbReference type="GO" id="GO:0004635">
    <property type="term" value="F:phosphoribosyl-AMP cyclohydrolase activity"/>
    <property type="evidence" value="ECO:0007669"/>
    <property type="project" value="UniProtKB-UniRule"/>
</dbReference>
<dbReference type="GO" id="GO:0004636">
    <property type="term" value="F:phosphoribosyl-ATP diphosphatase activity"/>
    <property type="evidence" value="ECO:0007669"/>
    <property type="project" value="UniProtKB-EC"/>
</dbReference>
<feature type="binding site" evidence="11">
    <location>
        <position position="91"/>
    </location>
    <ligand>
        <name>Mg(2+)</name>
        <dbReference type="ChEBI" id="CHEBI:18420"/>
    </ligand>
</feature>
<reference evidence="13 14" key="1">
    <citation type="submission" date="2020-06" db="EMBL/GenBank/DDBJ databases">
        <title>Altererythrobacter sp. HHU K3-1.</title>
        <authorList>
            <person name="Zhang D."/>
            <person name="Xue H."/>
        </authorList>
    </citation>
    <scope>NUCLEOTIDE SEQUENCE [LARGE SCALE GENOMIC DNA]</scope>
    <source>
        <strain evidence="13 14">HHU K3-1</strain>
    </source>
</reference>
<dbReference type="EMBL" id="JABWGV010000001">
    <property type="protein sequence ID" value="NVD43771.1"/>
    <property type="molecule type" value="Genomic_DNA"/>
</dbReference>
<dbReference type="NCBIfam" id="NF000768">
    <property type="entry name" value="PRK00051.1"/>
    <property type="match status" value="1"/>
</dbReference>
<comment type="subunit">
    <text evidence="11">Homodimer.</text>
</comment>
<comment type="catalytic activity">
    <reaction evidence="2">
        <text>1-(5-phospho-beta-D-ribosyl)-ATP + H2O = 1-(5-phospho-beta-D-ribosyl)-5'-AMP + diphosphate + H(+)</text>
        <dbReference type="Rhea" id="RHEA:22828"/>
        <dbReference type="ChEBI" id="CHEBI:15377"/>
        <dbReference type="ChEBI" id="CHEBI:15378"/>
        <dbReference type="ChEBI" id="CHEBI:33019"/>
        <dbReference type="ChEBI" id="CHEBI:59457"/>
        <dbReference type="ChEBI" id="CHEBI:73183"/>
        <dbReference type="EC" id="3.6.1.31"/>
    </reaction>
</comment>
<dbReference type="UniPathway" id="UPA00031">
    <property type="reaction ID" value="UER00008"/>
</dbReference>
<evidence type="ECO:0000256" key="7">
    <source>
        <dbReference type="ARBA" id="ARBA00022490"/>
    </source>
</evidence>
<comment type="caution">
    <text evidence="13">The sequence shown here is derived from an EMBL/GenBank/DDBJ whole genome shotgun (WGS) entry which is preliminary data.</text>
</comment>
<dbReference type="Gene3D" id="4.10.80.70">
    <property type="match status" value="1"/>
</dbReference>
<dbReference type="EC" id="3.5.4.19" evidence="11"/>
<comment type="cofactor">
    <cofactor evidence="11">
        <name>Zn(2+)</name>
        <dbReference type="ChEBI" id="CHEBI:29105"/>
    </cofactor>
    <text evidence="11">Binds 1 zinc ion per subunit.</text>
</comment>
<comment type="catalytic activity">
    <reaction evidence="1 11">
        <text>1-(5-phospho-beta-D-ribosyl)-5'-AMP + H2O = 1-(5-phospho-beta-D-ribosyl)-5-[(5-phospho-beta-D-ribosylamino)methylideneamino]imidazole-4-carboxamide</text>
        <dbReference type="Rhea" id="RHEA:20049"/>
        <dbReference type="ChEBI" id="CHEBI:15377"/>
        <dbReference type="ChEBI" id="CHEBI:58435"/>
        <dbReference type="ChEBI" id="CHEBI:59457"/>
        <dbReference type="EC" id="3.5.4.19"/>
    </reaction>
</comment>
<dbReference type="Pfam" id="PF01502">
    <property type="entry name" value="PRA-CH"/>
    <property type="match status" value="1"/>
</dbReference>
<dbReference type="SUPFAM" id="SSF141734">
    <property type="entry name" value="HisI-like"/>
    <property type="match status" value="1"/>
</dbReference>
<accession>A0A850GW64</accession>
<evidence type="ECO:0000256" key="1">
    <source>
        <dbReference type="ARBA" id="ARBA00000024"/>
    </source>
</evidence>
<evidence type="ECO:0000259" key="12">
    <source>
        <dbReference type="Pfam" id="PF01502"/>
    </source>
</evidence>
<sequence>MSDKLTDETRETGDVLLPKFGADGLITGVVQDVRTLEILMVAFLDAEALTATQETGFAHFHSRSRSKLWKKGETSGNTLKVIEMRIDCDQDALVILAEPAGPACHTGARTCFYRKVEGASLAPVRT</sequence>
<organism evidence="13 14">
    <name type="scientific">Qipengyuania atrilutea</name>
    <dbReference type="NCBI Taxonomy" id="2744473"/>
    <lineage>
        <taxon>Bacteria</taxon>
        <taxon>Pseudomonadati</taxon>
        <taxon>Pseudomonadota</taxon>
        <taxon>Alphaproteobacteria</taxon>
        <taxon>Sphingomonadales</taxon>
        <taxon>Erythrobacteraceae</taxon>
        <taxon>Qipengyuania</taxon>
    </lineage>
</organism>
<evidence type="ECO:0000256" key="5">
    <source>
        <dbReference type="ARBA" id="ARBA00007731"/>
    </source>
</evidence>
<evidence type="ECO:0000256" key="8">
    <source>
        <dbReference type="ARBA" id="ARBA00022605"/>
    </source>
</evidence>
<dbReference type="HAMAP" id="MF_01021">
    <property type="entry name" value="HisI"/>
    <property type="match status" value="1"/>
</dbReference>
<dbReference type="RefSeq" id="WP_176266072.1">
    <property type="nucleotide sequence ID" value="NZ_JABWGV010000001.1"/>
</dbReference>
<comment type="function">
    <text evidence="11">Catalyzes the hydrolysis of the adenine ring of phosphoribosyl-AMP.</text>
</comment>
<comment type="pathway">
    <text evidence="4">Amino-acid biosynthesis; L-histidine biosynthesis; L-histidine from 5-phospho-alpha-D-ribose 1-diphosphate: step 2/9.</text>
</comment>
<name>A0A850GW64_9SPHN</name>
<keyword evidence="10 11" id="KW-0368">Histidine biosynthesis</keyword>
<evidence type="ECO:0000313" key="14">
    <source>
        <dbReference type="Proteomes" id="UP000561438"/>
    </source>
</evidence>
<dbReference type="Gene3D" id="3.10.20.810">
    <property type="entry name" value="Phosphoribosyl-AMP cyclohydrolase"/>
    <property type="match status" value="1"/>
</dbReference>
<keyword evidence="11" id="KW-0479">Metal-binding</keyword>
<comment type="subcellular location">
    <subcellularLocation>
        <location evidence="11">Cytoplasm</location>
    </subcellularLocation>
</comment>
<evidence type="ECO:0000313" key="13">
    <source>
        <dbReference type="EMBL" id="NVD43771.1"/>
    </source>
</evidence>
<dbReference type="Proteomes" id="UP000561438">
    <property type="component" value="Unassembled WGS sequence"/>
</dbReference>
<feature type="binding site" evidence="11">
    <location>
        <position position="111"/>
    </location>
    <ligand>
        <name>Zn(2+)</name>
        <dbReference type="ChEBI" id="CHEBI:29105"/>
        <note>ligand shared between dimeric partners</note>
    </ligand>
</feature>
<feature type="binding site" evidence="11">
    <location>
        <position position="89"/>
    </location>
    <ligand>
        <name>Mg(2+)</name>
        <dbReference type="ChEBI" id="CHEBI:18420"/>
    </ligand>
</feature>
<feature type="binding site" evidence="11">
    <location>
        <position position="88"/>
    </location>
    <ligand>
        <name>Zn(2+)</name>
        <dbReference type="ChEBI" id="CHEBI:29105"/>
        <note>ligand shared between dimeric partners</note>
    </ligand>
</feature>
<comment type="pathway">
    <text evidence="3 11">Amino-acid biosynthesis; L-histidine biosynthesis; L-histidine from 5-phospho-alpha-D-ribose 1-diphosphate: step 3/9.</text>
</comment>
<dbReference type="PANTHER" id="PTHR42945">
    <property type="entry name" value="HISTIDINE BIOSYNTHESIS BIFUNCTIONAL PROTEIN"/>
    <property type="match status" value="1"/>
</dbReference>
<keyword evidence="11" id="KW-0862">Zinc</keyword>
<keyword evidence="14" id="KW-1185">Reference proteome</keyword>
<feature type="binding site" evidence="11">
    <location>
        <position position="104"/>
    </location>
    <ligand>
        <name>Zn(2+)</name>
        <dbReference type="ChEBI" id="CHEBI:29105"/>
        <note>ligand shared between dimeric partners</note>
    </ligand>
</feature>
<comment type="similarity">
    <text evidence="6">In the N-terminal section; belongs to the PRA-CH family.</text>
</comment>
<keyword evidence="9 11" id="KW-0378">Hydrolase</keyword>
<dbReference type="AlphaFoldDB" id="A0A850GW64"/>
<keyword evidence="8 11" id="KW-0028">Amino-acid biosynthesis</keyword>
<gene>
    <name evidence="11 13" type="primary">hisI</name>
    <name evidence="13" type="ORF">HUV48_01910</name>
</gene>
<keyword evidence="11" id="KW-0460">Magnesium</keyword>
<dbReference type="InterPro" id="IPR002496">
    <property type="entry name" value="PRib_AMP_CycHydrolase_dom"/>
</dbReference>
<evidence type="ECO:0000256" key="10">
    <source>
        <dbReference type="ARBA" id="ARBA00023102"/>
    </source>
</evidence>
<feature type="binding site" evidence="11">
    <location>
        <position position="87"/>
    </location>
    <ligand>
        <name>Mg(2+)</name>
        <dbReference type="ChEBI" id="CHEBI:18420"/>
    </ligand>
</feature>
<comment type="cofactor">
    <cofactor evidence="11">
        <name>Mg(2+)</name>
        <dbReference type="ChEBI" id="CHEBI:18420"/>
    </cofactor>
    <text evidence="11">Binds 1 Mg(2+) ion per subunit.</text>
</comment>
<dbReference type="GO" id="GO:0008270">
    <property type="term" value="F:zinc ion binding"/>
    <property type="evidence" value="ECO:0007669"/>
    <property type="project" value="UniProtKB-UniRule"/>
</dbReference>
<protein>
    <recommendedName>
        <fullName evidence="11">Phosphoribosyl-AMP cyclohydrolase</fullName>
        <shortName evidence="11">PRA-CH</shortName>
        <ecNumber evidence="11">3.5.4.19</ecNumber>
    </recommendedName>
</protein>
<evidence type="ECO:0000256" key="4">
    <source>
        <dbReference type="ARBA" id="ARBA00005204"/>
    </source>
</evidence>
<evidence type="ECO:0000256" key="9">
    <source>
        <dbReference type="ARBA" id="ARBA00022801"/>
    </source>
</evidence>